<evidence type="ECO:0000256" key="1">
    <source>
        <dbReference type="SAM" id="Phobius"/>
    </source>
</evidence>
<dbReference type="AlphaFoldDB" id="A0A1C6UX32"/>
<organism evidence="2 3">
    <name type="scientific">Micromonospora yangpuensis</name>
    <dbReference type="NCBI Taxonomy" id="683228"/>
    <lineage>
        <taxon>Bacteria</taxon>
        <taxon>Bacillati</taxon>
        <taxon>Actinomycetota</taxon>
        <taxon>Actinomycetes</taxon>
        <taxon>Micromonosporales</taxon>
        <taxon>Micromonosporaceae</taxon>
        <taxon>Micromonospora</taxon>
    </lineage>
</organism>
<keyword evidence="1" id="KW-1133">Transmembrane helix</keyword>
<reference evidence="2 3" key="1">
    <citation type="submission" date="2016-06" db="EMBL/GenBank/DDBJ databases">
        <authorList>
            <person name="Kjaerup R.B."/>
            <person name="Dalgaard T.S."/>
            <person name="Juul-Madsen H.R."/>
        </authorList>
    </citation>
    <scope>NUCLEOTIDE SEQUENCE [LARGE SCALE GENOMIC DNA]</scope>
    <source>
        <strain evidence="2 3">DSM 45577</strain>
    </source>
</reference>
<dbReference type="EMBL" id="FMIA01000002">
    <property type="protein sequence ID" value="SCL58369.1"/>
    <property type="molecule type" value="Genomic_DNA"/>
</dbReference>
<feature type="transmembrane region" description="Helical" evidence="1">
    <location>
        <begin position="36"/>
        <end position="60"/>
    </location>
</feature>
<sequence length="95" mass="9875">MALLSLVLFFFCLVGLGFLVYMLASAGDDGTFGTWSLLRFLSVSVPLGVAAVAGLGVYRAVSVGEARRRGRVMGLALLVAVVLLVVTGVVGDRLS</sequence>
<evidence type="ECO:0000313" key="3">
    <source>
        <dbReference type="Proteomes" id="UP000198937"/>
    </source>
</evidence>
<keyword evidence="3" id="KW-1185">Reference proteome</keyword>
<evidence type="ECO:0000313" key="2">
    <source>
        <dbReference type="EMBL" id="SCL58369.1"/>
    </source>
</evidence>
<gene>
    <name evidence="2" type="ORF">GA0070617_3797</name>
</gene>
<dbReference type="Proteomes" id="UP000198937">
    <property type="component" value="Unassembled WGS sequence"/>
</dbReference>
<keyword evidence="1" id="KW-0812">Transmembrane</keyword>
<protein>
    <submittedName>
        <fullName evidence="2">Uncharacterized protein</fullName>
    </submittedName>
</protein>
<name>A0A1C6UX32_9ACTN</name>
<keyword evidence="1" id="KW-0472">Membrane</keyword>
<feature type="transmembrane region" description="Helical" evidence="1">
    <location>
        <begin position="72"/>
        <end position="91"/>
    </location>
</feature>
<proteinExistence type="predicted"/>
<accession>A0A1C6UX32</accession>